<evidence type="ECO:0000313" key="2">
    <source>
        <dbReference type="Proteomes" id="UP000198384"/>
    </source>
</evidence>
<protein>
    <recommendedName>
        <fullName evidence="3">SnoaL-like domain-containing protein</fullName>
    </recommendedName>
</protein>
<keyword evidence="2" id="KW-1185">Reference proteome</keyword>
<evidence type="ECO:0000313" key="1">
    <source>
        <dbReference type="EMBL" id="SNR61266.1"/>
    </source>
</evidence>
<gene>
    <name evidence="1" type="ORF">SAMN06265371_106250</name>
</gene>
<dbReference type="RefSeq" id="WP_089382003.1">
    <property type="nucleotide sequence ID" value="NZ_FZNT01000006.1"/>
</dbReference>
<proteinExistence type="predicted"/>
<evidence type="ECO:0008006" key="3">
    <source>
        <dbReference type="Google" id="ProtNLM"/>
    </source>
</evidence>
<accession>A0A238XQF5</accession>
<sequence length="99" mass="11305">MKNLLLTGMVLLFLTSCQKQRYTQQSEEIETVKKLISNYNAKEYASVVSHFADTANVYFNSSQSFKASKLPEYHAPTDAEFSSRGFIDEGLEYEMVETD</sequence>
<dbReference type="EMBL" id="FZNT01000006">
    <property type="protein sequence ID" value="SNR61266.1"/>
    <property type="molecule type" value="Genomic_DNA"/>
</dbReference>
<name>A0A238XQF5_9FLAO</name>
<dbReference type="Proteomes" id="UP000198384">
    <property type="component" value="Unassembled WGS sequence"/>
</dbReference>
<dbReference type="AlphaFoldDB" id="A0A238XQF5"/>
<organism evidence="1 2">
    <name type="scientific">Lutibacter agarilyticus</name>
    <dbReference type="NCBI Taxonomy" id="1109740"/>
    <lineage>
        <taxon>Bacteria</taxon>
        <taxon>Pseudomonadati</taxon>
        <taxon>Bacteroidota</taxon>
        <taxon>Flavobacteriia</taxon>
        <taxon>Flavobacteriales</taxon>
        <taxon>Flavobacteriaceae</taxon>
        <taxon>Lutibacter</taxon>
    </lineage>
</organism>
<reference evidence="1 2" key="1">
    <citation type="submission" date="2017-06" db="EMBL/GenBank/DDBJ databases">
        <authorList>
            <person name="Kim H.J."/>
            <person name="Triplett B.A."/>
        </authorList>
    </citation>
    <scope>NUCLEOTIDE SEQUENCE [LARGE SCALE GENOMIC DNA]</scope>
    <source>
        <strain evidence="1 2">DSM 29150</strain>
    </source>
</reference>
<dbReference type="PROSITE" id="PS51257">
    <property type="entry name" value="PROKAR_LIPOPROTEIN"/>
    <property type="match status" value="1"/>
</dbReference>